<proteinExistence type="inferred from homology"/>
<dbReference type="PANTHER" id="PTHR13100:SF10">
    <property type="entry name" value="CELL GROWTH-REGULATING NUCLEOLAR PROTEIN"/>
    <property type="match status" value="1"/>
</dbReference>
<feature type="region of interest" description="Disordered" evidence="9">
    <location>
        <begin position="297"/>
        <end position="442"/>
    </location>
</feature>
<dbReference type="FunFam" id="3.30.1490.490:FF:000001">
    <property type="entry name" value="cell growth-regulating nucleolar protein-like"/>
    <property type="match status" value="1"/>
</dbReference>
<feature type="compositionally biased region" description="Basic and acidic residues" evidence="9">
    <location>
        <begin position="338"/>
        <end position="368"/>
    </location>
</feature>
<dbReference type="GO" id="GO:0000122">
    <property type="term" value="P:negative regulation of transcription by RNA polymerase II"/>
    <property type="evidence" value="ECO:0007669"/>
    <property type="project" value="TreeGrafter"/>
</dbReference>
<evidence type="ECO:0000256" key="1">
    <source>
        <dbReference type="ARBA" id="ARBA00004123"/>
    </source>
</evidence>
<dbReference type="SUPFAM" id="SSF57667">
    <property type="entry name" value="beta-beta-alpha zinc fingers"/>
    <property type="match status" value="2"/>
</dbReference>
<protein>
    <recommendedName>
        <fullName evidence="10">Zinc finger C2H2 LYAR-type domain-containing protein</fullName>
    </recommendedName>
</protein>
<gene>
    <name evidence="11" type="ORF">AOQ84DRAFT_352979</name>
</gene>
<dbReference type="EMBL" id="KV749028">
    <property type="protein sequence ID" value="OCL11584.1"/>
    <property type="molecule type" value="Genomic_DNA"/>
</dbReference>
<evidence type="ECO:0000256" key="4">
    <source>
        <dbReference type="ARBA" id="ARBA00022771"/>
    </source>
</evidence>
<keyword evidence="6" id="KW-0539">Nucleus</keyword>
<dbReference type="GO" id="GO:0008270">
    <property type="term" value="F:zinc ion binding"/>
    <property type="evidence" value="ECO:0007669"/>
    <property type="project" value="UniProtKB-KW"/>
</dbReference>
<dbReference type="Pfam" id="PF08790">
    <property type="entry name" value="zf-LYAR"/>
    <property type="match status" value="1"/>
</dbReference>
<dbReference type="GO" id="GO:0003677">
    <property type="term" value="F:DNA binding"/>
    <property type="evidence" value="ECO:0007669"/>
    <property type="project" value="InterPro"/>
</dbReference>
<evidence type="ECO:0000256" key="9">
    <source>
        <dbReference type="SAM" id="MobiDB-lite"/>
    </source>
</evidence>
<dbReference type="Gene3D" id="3.30.1490.490">
    <property type="match status" value="1"/>
</dbReference>
<evidence type="ECO:0000256" key="8">
    <source>
        <dbReference type="PROSITE-ProRule" id="PRU01145"/>
    </source>
</evidence>
<sequence length="525" mass="59708">MVSFSCENCGDVLTKKKLDPHRNQCRGASYTCLDCMVHFNGTEYRAHTSCISEAQKYQGALYKEKKPKSQQQKQSNNTSQALVPRKAYVEDAPDPDTGAIAIVDAPPHAPSPPPMPHYGQAALPDVNVFDFLVDSETPNQSRVALPPPDESRMIEDDRYADREPEQPGAGMVHLEQHHYEEEYGNGHRYAESGFTYGATPVEPSFQRYDSYNDLREQESEYYDSAYYTPAPKPGRERTITREKDTTVSKKSDKKRKRQQVEDLDMALVRAQTERDVTMIDAPPVLHSGLTGGLNRLLARPDFPPSPDYSGGDYAEASPLSPIKRAKQSTSKALARVQRQYEIEEERERKRELEREREKERGRNREPKSRKASGANGKETNGKSKALRNREDSARDGRRTRDRRRRRRSSSTASPEPGHKPMKAIEYHRTSSASPGPGENGNGAMILHSNGVTKDLSAARAELFMSFVTKGPESERGCSINKALKRYHRERYDRWDKELAKGEEEKELWKSLRLRRNERGEIVLFF</sequence>
<dbReference type="Proteomes" id="UP000250140">
    <property type="component" value="Unassembled WGS sequence"/>
</dbReference>
<feature type="compositionally biased region" description="Basic and acidic residues" evidence="9">
    <location>
        <begin position="233"/>
        <end position="250"/>
    </location>
</feature>
<feature type="compositionally biased region" description="Basic and acidic residues" evidence="9">
    <location>
        <begin position="416"/>
        <end position="428"/>
    </location>
</feature>
<dbReference type="AlphaFoldDB" id="A0A8E2JWB4"/>
<feature type="region of interest" description="Disordered" evidence="9">
    <location>
        <begin position="65"/>
        <end position="121"/>
    </location>
</feature>
<evidence type="ECO:0000259" key="10">
    <source>
        <dbReference type="Pfam" id="PF08790"/>
    </source>
</evidence>
<evidence type="ECO:0000256" key="6">
    <source>
        <dbReference type="ARBA" id="ARBA00023242"/>
    </source>
</evidence>
<evidence type="ECO:0000313" key="12">
    <source>
        <dbReference type="Proteomes" id="UP000250140"/>
    </source>
</evidence>
<keyword evidence="4 8" id="KW-0863">Zinc-finger</keyword>
<dbReference type="GO" id="GO:0005730">
    <property type="term" value="C:nucleolus"/>
    <property type="evidence" value="ECO:0007669"/>
    <property type="project" value="TreeGrafter"/>
</dbReference>
<dbReference type="GO" id="GO:0006364">
    <property type="term" value="P:rRNA processing"/>
    <property type="evidence" value="ECO:0007669"/>
    <property type="project" value="TreeGrafter"/>
</dbReference>
<reference evidence="11 12" key="1">
    <citation type="journal article" date="2016" name="Nat. Commun.">
        <title>Ectomycorrhizal ecology is imprinted in the genome of the dominant symbiotic fungus Cenococcum geophilum.</title>
        <authorList>
            <consortium name="DOE Joint Genome Institute"/>
            <person name="Peter M."/>
            <person name="Kohler A."/>
            <person name="Ohm R.A."/>
            <person name="Kuo A."/>
            <person name="Krutzmann J."/>
            <person name="Morin E."/>
            <person name="Arend M."/>
            <person name="Barry K.W."/>
            <person name="Binder M."/>
            <person name="Choi C."/>
            <person name="Clum A."/>
            <person name="Copeland A."/>
            <person name="Grisel N."/>
            <person name="Haridas S."/>
            <person name="Kipfer T."/>
            <person name="LaButti K."/>
            <person name="Lindquist E."/>
            <person name="Lipzen A."/>
            <person name="Maire R."/>
            <person name="Meier B."/>
            <person name="Mihaltcheva S."/>
            <person name="Molinier V."/>
            <person name="Murat C."/>
            <person name="Poggeler S."/>
            <person name="Quandt C.A."/>
            <person name="Sperisen C."/>
            <person name="Tritt A."/>
            <person name="Tisserant E."/>
            <person name="Crous P.W."/>
            <person name="Henrissat B."/>
            <person name="Nehls U."/>
            <person name="Egli S."/>
            <person name="Spatafora J.W."/>
            <person name="Grigoriev I.V."/>
            <person name="Martin F.M."/>
        </authorList>
    </citation>
    <scope>NUCLEOTIDE SEQUENCE [LARGE SCALE GENOMIC DNA]</scope>
    <source>
        <strain evidence="11 12">CBS 207.34</strain>
    </source>
</reference>
<keyword evidence="5" id="KW-0862">Zinc</keyword>
<keyword evidence="3" id="KW-0677">Repeat</keyword>
<keyword evidence="12" id="KW-1185">Reference proteome</keyword>
<dbReference type="InterPro" id="IPR014898">
    <property type="entry name" value="Znf_C2H2_LYAR"/>
</dbReference>
<evidence type="ECO:0000313" key="11">
    <source>
        <dbReference type="EMBL" id="OCL11584.1"/>
    </source>
</evidence>
<feature type="domain" description="Zinc finger C2H2 LYAR-type" evidence="10">
    <location>
        <begin position="30"/>
        <end position="57"/>
    </location>
</feature>
<feature type="compositionally biased region" description="Low complexity" evidence="9">
    <location>
        <begin position="69"/>
        <end position="80"/>
    </location>
</feature>
<dbReference type="InterPro" id="IPR036236">
    <property type="entry name" value="Znf_C2H2_sf"/>
</dbReference>
<dbReference type="PROSITE" id="PS51804">
    <property type="entry name" value="ZF_C2HC_LYAR"/>
    <property type="match status" value="2"/>
</dbReference>
<dbReference type="OrthoDB" id="21474at2759"/>
<feature type="compositionally biased region" description="Pro residues" evidence="9">
    <location>
        <begin position="107"/>
        <end position="116"/>
    </location>
</feature>
<evidence type="ECO:0000256" key="5">
    <source>
        <dbReference type="ARBA" id="ARBA00022833"/>
    </source>
</evidence>
<feature type="compositionally biased region" description="Basic and acidic residues" evidence="9">
    <location>
        <begin position="387"/>
        <end position="398"/>
    </location>
</feature>
<dbReference type="PANTHER" id="PTHR13100">
    <property type="entry name" value="CELL GROWTH-REGULATING NUCLEOLAR PROTEIN LYAR"/>
    <property type="match status" value="1"/>
</dbReference>
<evidence type="ECO:0000256" key="7">
    <source>
        <dbReference type="ARBA" id="ARBA00061084"/>
    </source>
</evidence>
<accession>A0A8E2JWB4</accession>
<dbReference type="InterPro" id="IPR039999">
    <property type="entry name" value="LYAR"/>
</dbReference>
<evidence type="ECO:0000256" key="2">
    <source>
        <dbReference type="ARBA" id="ARBA00022723"/>
    </source>
</evidence>
<evidence type="ECO:0000256" key="3">
    <source>
        <dbReference type="ARBA" id="ARBA00022737"/>
    </source>
</evidence>
<feature type="compositionally biased region" description="Basic residues" evidence="9">
    <location>
        <begin position="399"/>
        <end position="408"/>
    </location>
</feature>
<organism evidence="11 12">
    <name type="scientific">Glonium stellatum</name>
    <dbReference type="NCBI Taxonomy" id="574774"/>
    <lineage>
        <taxon>Eukaryota</taxon>
        <taxon>Fungi</taxon>
        <taxon>Dikarya</taxon>
        <taxon>Ascomycota</taxon>
        <taxon>Pezizomycotina</taxon>
        <taxon>Dothideomycetes</taxon>
        <taxon>Pleosporomycetidae</taxon>
        <taxon>Gloniales</taxon>
        <taxon>Gloniaceae</taxon>
        <taxon>Glonium</taxon>
    </lineage>
</organism>
<comment type="similarity">
    <text evidence="7">Belongs to the UPF0743 family.</text>
</comment>
<name>A0A8E2JWB4_9PEZI</name>
<feature type="region of interest" description="Disordered" evidence="9">
    <location>
        <begin position="220"/>
        <end position="260"/>
    </location>
</feature>
<comment type="subcellular location">
    <subcellularLocation>
        <location evidence="1">Nucleus</location>
    </subcellularLocation>
</comment>
<keyword evidence="2" id="KW-0479">Metal-binding</keyword>